<dbReference type="GO" id="GO:0005634">
    <property type="term" value="C:nucleus"/>
    <property type="evidence" value="ECO:0007669"/>
    <property type="project" value="UniProtKB-SubCell"/>
</dbReference>
<evidence type="ECO:0000256" key="2">
    <source>
        <dbReference type="ARBA" id="ARBA00023163"/>
    </source>
</evidence>
<dbReference type="GO" id="GO:0003677">
    <property type="term" value="F:DNA binding"/>
    <property type="evidence" value="ECO:0007669"/>
    <property type="project" value="InterPro"/>
</dbReference>
<dbReference type="CDD" id="cd07032">
    <property type="entry name" value="RNAP_I_II_AC40"/>
    <property type="match status" value="1"/>
</dbReference>
<dbReference type="Gene3D" id="3.30.1360.10">
    <property type="entry name" value="RNA polymerase, RBP11-like subunit"/>
    <property type="match status" value="1"/>
</dbReference>
<dbReference type="SUPFAM" id="SSF56553">
    <property type="entry name" value="Insert subdomain of RNA polymerase alpha subunit"/>
    <property type="match status" value="1"/>
</dbReference>
<dbReference type="Gene3D" id="2.170.120.12">
    <property type="entry name" value="DNA-directed RNA polymerase, insert domain"/>
    <property type="match status" value="1"/>
</dbReference>
<dbReference type="EnsemblPlants" id="Pp3c5_15220V3.5">
    <property type="protein sequence ID" value="Pp3c5_15220V3.5"/>
    <property type="gene ID" value="Pp3c5_15220"/>
</dbReference>
<dbReference type="Proteomes" id="UP000006727">
    <property type="component" value="Chromosome 5"/>
</dbReference>
<sequence length="314" mass="34805">MADASSGEHEPELPPHLELQRTRVVCAPDAPSYTESVQYSGAYMAYGVDNSLRIEDFCKNLRVEIISMNEEDIEFDIVGIDAAIANAFRRILIAEVPTMAIEKVYIANNTSVIQDEVLAHRLGLLPIKADPRLFDYKSEEENANEKNTIVFKIDVVCTRKGERVLNSSVTSDQMKWLPEGSEMPFNTMTKFTSFGSSQKNLPGLPAEGISCQYPDIIVAKLRPGQAIELEGHAIKGSGNIHAKWSPVATARYRMLPEVNLMEDIQGKLAEELVQKCPTGVFDIEDVGTDSVNCLLQSRRPLWQDQGTARCVASV</sequence>
<dbReference type="PROSITE" id="PS00446">
    <property type="entry name" value="RNA_POL_D_30KD"/>
    <property type="match status" value="1"/>
</dbReference>
<dbReference type="InterPro" id="IPR036643">
    <property type="entry name" value="RNApol_insert_sf"/>
</dbReference>
<dbReference type="Gramene" id="Pp3c5_15220V3.5">
    <property type="protein sequence ID" value="Pp3c5_15220V3.5"/>
    <property type="gene ID" value="Pp3c5_15220"/>
</dbReference>
<feature type="domain" description="DNA-directed RNA polymerase RpoA/D/Rpb3-type" evidence="3">
    <location>
        <begin position="72"/>
        <end position="314"/>
    </location>
</feature>
<dbReference type="InterPro" id="IPR050518">
    <property type="entry name" value="Rpo3/RPB3_RNA_Pol_subunit"/>
</dbReference>
<keyword evidence="1" id="KW-0240">DNA-directed RNA polymerase</keyword>
<dbReference type="GO" id="GO:0003899">
    <property type="term" value="F:DNA-directed RNA polymerase activity"/>
    <property type="evidence" value="ECO:0007669"/>
    <property type="project" value="InterPro"/>
</dbReference>
<evidence type="ECO:0000313" key="4">
    <source>
        <dbReference type="EnsemblPlants" id="Pp3c5_15220V3.5"/>
    </source>
</evidence>
<dbReference type="GO" id="GO:0000428">
    <property type="term" value="C:DNA-directed RNA polymerase complex"/>
    <property type="evidence" value="ECO:0007669"/>
    <property type="project" value="UniProtKB-KW"/>
</dbReference>
<dbReference type="PANTHER" id="PTHR11800:SF13">
    <property type="entry name" value="DNA-DIRECTED RNA POLYMERASES I AND III SUBUNIT RPAC1"/>
    <property type="match status" value="1"/>
</dbReference>
<dbReference type="InterPro" id="IPR033901">
    <property type="entry name" value="RNAPI/III_AC40"/>
</dbReference>
<reference evidence="4 5" key="2">
    <citation type="journal article" date="2018" name="Plant J.">
        <title>The Physcomitrella patens chromosome-scale assembly reveals moss genome structure and evolution.</title>
        <authorList>
            <person name="Lang D."/>
            <person name="Ullrich K.K."/>
            <person name="Murat F."/>
            <person name="Fuchs J."/>
            <person name="Jenkins J."/>
            <person name="Haas F.B."/>
            <person name="Piednoel M."/>
            <person name="Gundlach H."/>
            <person name="Van Bel M."/>
            <person name="Meyberg R."/>
            <person name="Vives C."/>
            <person name="Morata J."/>
            <person name="Symeonidi A."/>
            <person name="Hiss M."/>
            <person name="Muchero W."/>
            <person name="Kamisugi Y."/>
            <person name="Saleh O."/>
            <person name="Blanc G."/>
            <person name="Decker E.L."/>
            <person name="van Gessel N."/>
            <person name="Grimwood J."/>
            <person name="Hayes R.D."/>
            <person name="Graham S.W."/>
            <person name="Gunter L.E."/>
            <person name="McDaniel S.F."/>
            <person name="Hoernstein S.N.W."/>
            <person name="Larsson A."/>
            <person name="Li F.W."/>
            <person name="Perroud P.F."/>
            <person name="Phillips J."/>
            <person name="Ranjan P."/>
            <person name="Rokshar D.S."/>
            <person name="Rothfels C.J."/>
            <person name="Schneider L."/>
            <person name="Shu S."/>
            <person name="Stevenson D.W."/>
            <person name="Thummler F."/>
            <person name="Tillich M."/>
            <person name="Villarreal Aguilar J.C."/>
            <person name="Widiez T."/>
            <person name="Wong G.K."/>
            <person name="Wymore A."/>
            <person name="Zhang Y."/>
            <person name="Zimmer A.D."/>
            <person name="Quatrano R.S."/>
            <person name="Mayer K.F.X."/>
            <person name="Goodstein D."/>
            <person name="Casacuberta J.M."/>
            <person name="Vandepoele K."/>
            <person name="Reski R."/>
            <person name="Cuming A.C."/>
            <person name="Tuskan G.A."/>
            <person name="Maumus F."/>
            <person name="Salse J."/>
            <person name="Schmutz J."/>
            <person name="Rensing S.A."/>
        </authorList>
    </citation>
    <scope>NUCLEOTIDE SEQUENCE [LARGE SCALE GENOMIC DNA]</scope>
    <source>
        <strain evidence="4 5">cv. Gransden 2004</strain>
    </source>
</reference>
<dbReference type="SMART" id="SM00662">
    <property type="entry name" value="RPOLD"/>
    <property type="match status" value="1"/>
</dbReference>
<dbReference type="EMBL" id="ABEU02000005">
    <property type="status" value="NOT_ANNOTATED_CDS"/>
    <property type="molecule type" value="Genomic_DNA"/>
</dbReference>
<evidence type="ECO:0000313" key="5">
    <source>
        <dbReference type="Proteomes" id="UP000006727"/>
    </source>
</evidence>
<proteinExistence type="predicted"/>
<reference evidence="4 5" key="1">
    <citation type="journal article" date="2008" name="Science">
        <title>The Physcomitrella genome reveals evolutionary insights into the conquest of land by plants.</title>
        <authorList>
            <person name="Rensing S."/>
            <person name="Lang D."/>
            <person name="Zimmer A."/>
            <person name="Terry A."/>
            <person name="Salamov A."/>
            <person name="Shapiro H."/>
            <person name="Nishiyama T."/>
            <person name="Perroud P.-F."/>
            <person name="Lindquist E."/>
            <person name="Kamisugi Y."/>
            <person name="Tanahashi T."/>
            <person name="Sakakibara K."/>
            <person name="Fujita T."/>
            <person name="Oishi K."/>
            <person name="Shin-I T."/>
            <person name="Kuroki Y."/>
            <person name="Toyoda A."/>
            <person name="Suzuki Y."/>
            <person name="Hashimoto A."/>
            <person name="Yamaguchi K."/>
            <person name="Sugano A."/>
            <person name="Kohara Y."/>
            <person name="Fujiyama A."/>
            <person name="Anterola A."/>
            <person name="Aoki S."/>
            <person name="Ashton N."/>
            <person name="Barbazuk W.B."/>
            <person name="Barker E."/>
            <person name="Bennetzen J."/>
            <person name="Bezanilla M."/>
            <person name="Blankenship R."/>
            <person name="Cho S.H."/>
            <person name="Dutcher S."/>
            <person name="Estelle M."/>
            <person name="Fawcett J.A."/>
            <person name="Gundlach H."/>
            <person name="Hanada K."/>
            <person name="Heyl A."/>
            <person name="Hicks K.A."/>
            <person name="Hugh J."/>
            <person name="Lohr M."/>
            <person name="Mayer K."/>
            <person name="Melkozernov A."/>
            <person name="Murata T."/>
            <person name="Nelson D."/>
            <person name="Pils B."/>
            <person name="Prigge M."/>
            <person name="Reiss B."/>
            <person name="Renner T."/>
            <person name="Rombauts S."/>
            <person name="Rushton P."/>
            <person name="Sanderfoot A."/>
            <person name="Schween G."/>
            <person name="Shiu S.-H."/>
            <person name="Stueber K."/>
            <person name="Theodoulou F.L."/>
            <person name="Tu H."/>
            <person name="Van de Peer Y."/>
            <person name="Verrier P.J."/>
            <person name="Waters E."/>
            <person name="Wood A."/>
            <person name="Yang L."/>
            <person name="Cove D."/>
            <person name="Cuming A."/>
            <person name="Hasebe M."/>
            <person name="Lucas S."/>
            <person name="Mishler D.B."/>
            <person name="Reski R."/>
            <person name="Grigoriev I."/>
            <person name="Quatrano R.S."/>
            <person name="Boore J.L."/>
        </authorList>
    </citation>
    <scope>NUCLEOTIDE SEQUENCE [LARGE SCALE GENOMIC DNA]</scope>
    <source>
        <strain evidence="4 5">cv. Gransden 2004</strain>
    </source>
</reference>
<dbReference type="GO" id="GO:0006351">
    <property type="term" value="P:DNA-templated transcription"/>
    <property type="evidence" value="ECO:0007669"/>
    <property type="project" value="InterPro"/>
</dbReference>
<reference evidence="4" key="3">
    <citation type="submission" date="2020-12" db="UniProtKB">
        <authorList>
            <consortium name="EnsemblPlants"/>
        </authorList>
    </citation>
    <scope>IDENTIFICATION</scope>
</reference>
<dbReference type="SUPFAM" id="SSF55257">
    <property type="entry name" value="RBP11-like subunits of RNA polymerase"/>
    <property type="match status" value="1"/>
</dbReference>
<keyword evidence="5" id="KW-1185">Reference proteome</keyword>
<dbReference type="InterPro" id="IPR036603">
    <property type="entry name" value="RBP11-like"/>
</dbReference>
<evidence type="ECO:0000256" key="1">
    <source>
        <dbReference type="ARBA" id="ARBA00022478"/>
    </source>
</evidence>
<dbReference type="AlphaFoldDB" id="A0A7I4E3F9"/>
<accession>A0A7I4E3F9</accession>
<dbReference type="Pfam" id="PF01193">
    <property type="entry name" value="RNA_pol_L"/>
    <property type="match status" value="1"/>
</dbReference>
<protein>
    <recommendedName>
        <fullName evidence="3">DNA-directed RNA polymerase RpoA/D/Rpb3-type domain-containing protein</fullName>
    </recommendedName>
</protein>
<evidence type="ECO:0000259" key="3">
    <source>
        <dbReference type="SMART" id="SM00662"/>
    </source>
</evidence>
<dbReference type="InterPro" id="IPR011263">
    <property type="entry name" value="DNA-dir_RNA_pol_RpoA/D/Rpb3"/>
</dbReference>
<dbReference type="GO" id="GO:0046983">
    <property type="term" value="F:protein dimerization activity"/>
    <property type="evidence" value="ECO:0007669"/>
    <property type="project" value="InterPro"/>
</dbReference>
<dbReference type="InterPro" id="IPR001514">
    <property type="entry name" value="DNA-dir_RNA_pol_30-40kDasu_CS"/>
</dbReference>
<dbReference type="PANTHER" id="PTHR11800">
    <property type="entry name" value="DNA-DIRECTED RNA POLYMERASE"/>
    <property type="match status" value="1"/>
</dbReference>
<organism evidence="4 5">
    <name type="scientific">Physcomitrium patens</name>
    <name type="common">Spreading-leaved earth moss</name>
    <name type="synonym">Physcomitrella patens</name>
    <dbReference type="NCBI Taxonomy" id="3218"/>
    <lineage>
        <taxon>Eukaryota</taxon>
        <taxon>Viridiplantae</taxon>
        <taxon>Streptophyta</taxon>
        <taxon>Embryophyta</taxon>
        <taxon>Bryophyta</taxon>
        <taxon>Bryophytina</taxon>
        <taxon>Bryopsida</taxon>
        <taxon>Funariidae</taxon>
        <taxon>Funariales</taxon>
        <taxon>Funariaceae</taxon>
        <taxon>Physcomitrium</taxon>
    </lineage>
</organism>
<gene>
    <name evidence="4" type="primary">LOC112282448</name>
</gene>
<keyword evidence="2" id="KW-0804">Transcription</keyword>
<name>A0A7I4E3F9_PHYPA</name>